<feature type="region of interest" description="Disordered" evidence="5">
    <location>
        <begin position="1"/>
        <end position="29"/>
    </location>
</feature>
<name>A0A061SC00_9CHLO</name>
<reference evidence="6" key="1">
    <citation type="submission" date="2014-05" db="EMBL/GenBank/DDBJ databases">
        <title>The transcriptome of the halophilic microalga Tetraselmis sp. GSL018 isolated from the Great Salt Lake, Utah.</title>
        <authorList>
            <person name="Jinkerson R.E."/>
            <person name="D'Adamo S."/>
            <person name="Posewitz M.C."/>
        </authorList>
    </citation>
    <scope>NUCLEOTIDE SEQUENCE</scope>
    <source>
        <strain evidence="6">GSL018</strain>
    </source>
</reference>
<protein>
    <submittedName>
        <fullName evidence="6">Ribosomal RNA-processing protein 1</fullName>
    </submittedName>
</protein>
<feature type="compositionally biased region" description="Basic and acidic residues" evidence="5">
    <location>
        <begin position="18"/>
        <end position="29"/>
    </location>
</feature>
<gene>
    <name evidence="6" type="primary">RRP1</name>
    <name evidence="6" type="ORF">TSPGSL018_7082</name>
</gene>
<dbReference type="GO" id="GO:0005634">
    <property type="term" value="C:nucleus"/>
    <property type="evidence" value="ECO:0007669"/>
    <property type="project" value="UniProtKB-SubCell"/>
</dbReference>
<evidence type="ECO:0000256" key="2">
    <source>
        <dbReference type="ARBA" id="ARBA00006374"/>
    </source>
</evidence>
<accession>A0A061SC00</accession>
<dbReference type="AlphaFoldDB" id="A0A061SC00"/>
<evidence type="ECO:0000256" key="4">
    <source>
        <dbReference type="ARBA" id="ARBA00023242"/>
    </source>
</evidence>
<keyword evidence="4" id="KW-0539">Nucleus</keyword>
<dbReference type="GO" id="GO:0006364">
    <property type="term" value="P:rRNA processing"/>
    <property type="evidence" value="ECO:0007669"/>
    <property type="project" value="UniProtKB-KW"/>
</dbReference>
<keyword evidence="3" id="KW-0698">rRNA processing</keyword>
<dbReference type="PANTHER" id="PTHR13026:SF0">
    <property type="entry name" value="RIBOSOMAL RNA PROCESSING 1B"/>
    <property type="match status" value="1"/>
</dbReference>
<dbReference type="Pfam" id="PF05997">
    <property type="entry name" value="Nop52"/>
    <property type="match status" value="1"/>
</dbReference>
<organism evidence="6">
    <name type="scientific">Tetraselmis sp. GSL018</name>
    <dbReference type="NCBI Taxonomy" id="582737"/>
    <lineage>
        <taxon>Eukaryota</taxon>
        <taxon>Viridiplantae</taxon>
        <taxon>Chlorophyta</taxon>
        <taxon>core chlorophytes</taxon>
        <taxon>Chlorodendrophyceae</taxon>
        <taxon>Chlorodendrales</taxon>
        <taxon>Chlorodendraceae</taxon>
        <taxon>Tetraselmis</taxon>
    </lineage>
</organism>
<feature type="region of interest" description="Disordered" evidence="5">
    <location>
        <begin position="295"/>
        <end position="528"/>
    </location>
</feature>
<dbReference type="EMBL" id="GBEZ01003311">
    <property type="protein sequence ID" value="JAC81818.1"/>
    <property type="molecule type" value="Transcribed_RNA"/>
</dbReference>
<feature type="compositionally biased region" description="Basic and acidic residues" evidence="5">
    <location>
        <begin position="295"/>
        <end position="327"/>
    </location>
</feature>
<proteinExistence type="inferred from homology"/>
<dbReference type="InterPro" id="IPR010301">
    <property type="entry name" value="RRP1"/>
</dbReference>
<comment type="similarity">
    <text evidence="2">Belongs to the RRP1 family.</text>
</comment>
<evidence type="ECO:0000256" key="3">
    <source>
        <dbReference type="ARBA" id="ARBA00022552"/>
    </source>
</evidence>
<evidence type="ECO:0000256" key="5">
    <source>
        <dbReference type="SAM" id="MobiDB-lite"/>
    </source>
</evidence>
<dbReference type="GO" id="GO:0030688">
    <property type="term" value="C:preribosome, small subunit precursor"/>
    <property type="evidence" value="ECO:0007669"/>
    <property type="project" value="InterPro"/>
</dbReference>
<evidence type="ECO:0000256" key="1">
    <source>
        <dbReference type="ARBA" id="ARBA00004123"/>
    </source>
</evidence>
<dbReference type="PANTHER" id="PTHR13026">
    <property type="entry name" value="NNP-1 PROTEIN NOVEL NUCLEAR PROTEIN 1 NOP52"/>
    <property type="match status" value="1"/>
</dbReference>
<sequence>MSCDPGKAGRSLKRKREKPLVEKIPAEQKDLKGTGESKFARALGSTDFQTRDKGLNALTRWLATRSSVPELDLLKLWKGIFFCFWHSDKAPYQAELAEKLAEIQSHLKAEVAFAYFAAFLKTIRREWLGIDRLRLDKFMMLIRRFLRHMFVLLGKSNWDIEAVRRYTQHLVDGCLCPSDTYPAIGVAYHIADIYVEELELVAADGSGRGPPRGEEPFRQASCRSTSQALLRRMRDGVFFTVAERVEGCEGPISEIDCEALAERIFGDAASKEVSQKNRNVLYEISNRLAKAAARAAERRGEAAAGEADRPTPSGRKEESKEEGDAKPKKAKKKSKAEAAKEEAELDSGEPRGTPNGKGGAERVSHGGENGVASGEGNHRKKRRKAEPGSSPEAVAADPVLLASAGNTPGPGKPLKARKRSSDGVAGIAPLGAALSSEPATPQGTQPPAPATEKKSVRFSIQHNLYFEASKPPPPADIRTPPSARPRGPALKRSSLSRASKTPQPGGSKKAATPVTPRSAPRPSAIDFF</sequence>
<feature type="compositionally biased region" description="Polar residues" evidence="5">
    <location>
        <begin position="493"/>
        <end position="504"/>
    </location>
</feature>
<evidence type="ECO:0000313" key="6">
    <source>
        <dbReference type="EMBL" id="JAC81818.1"/>
    </source>
</evidence>
<comment type="subcellular location">
    <subcellularLocation>
        <location evidence="1">Nucleus</location>
    </subcellularLocation>
</comment>